<dbReference type="InterPro" id="IPR000182">
    <property type="entry name" value="GNAT_dom"/>
</dbReference>
<dbReference type="InterPro" id="IPR056935">
    <property type="entry name" value="Rv0428c-like_C"/>
</dbReference>
<dbReference type="InterPro" id="IPR050680">
    <property type="entry name" value="YpeA/RimI_acetyltransf"/>
</dbReference>
<dbReference type="CDD" id="cd04301">
    <property type="entry name" value="NAT_SF"/>
    <property type="match status" value="1"/>
</dbReference>
<dbReference type="OrthoDB" id="9775595at2"/>
<name>A0A2T0TM82_9PSEU</name>
<keyword evidence="2" id="KW-0012">Acyltransferase</keyword>
<dbReference type="InterPro" id="IPR016181">
    <property type="entry name" value="Acyl_CoA_acyltransferase"/>
</dbReference>
<evidence type="ECO:0000259" key="3">
    <source>
        <dbReference type="PROSITE" id="PS51186"/>
    </source>
</evidence>
<dbReference type="Pfam" id="PF24553">
    <property type="entry name" value="Rv0428c_C"/>
    <property type="match status" value="1"/>
</dbReference>
<evidence type="ECO:0000256" key="1">
    <source>
        <dbReference type="ARBA" id="ARBA00022679"/>
    </source>
</evidence>
<gene>
    <name evidence="4" type="ORF">CLV43_1011057</name>
</gene>
<dbReference type="EMBL" id="PVTF01000001">
    <property type="protein sequence ID" value="PRY46776.1"/>
    <property type="molecule type" value="Genomic_DNA"/>
</dbReference>
<evidence type="ECO:0000313" key="5">
    <source>
        <dbReference type="Proteomes" id="UP000239494"/>
    </source>
</evidence>
<evidence type="ECO:0000313" key="4">
    <source>
        <dbReference type="EMBL" id="PRY46776.1"/>
    </source>
</evidence>
<feature type="domain" description="N-acetyltransferase" evidence="3">
    <location>
        <begin position="115"/>
        <end position="243"/>
    </location>
</feature>
<dbReference type="Gene3D" id="3.40.630.30">
    <property type="match status" value="1"/>
</dbReference>
<dbReference type="PANTHER" id="PTHR43420">
    <property type="entry name" value="ACETYLTRANSFERASE"/>
    <property type="match status" value="1"/>
</dbReference>
<proteinExistence type="predicted"/>
<protein>
    <submittedName>
        <fullName evidence="4">Acetyltransferase (GNAT) family protein</fullName>
    </submittedName>
</protein>
<dbReference type="AlphaFoldDB" id="A0A2T0TM82"/>
<accession>A0A2T0TM82</accession>
<organism evidence="4 5">
    <name type="scientific">Umezawaea tangerina</name>
    <dbReference type="NCBI Taxonomy" id="84725"/>
    <lineage>
        <taxon>Bacteria</taxon>
        <taxon>Bacillati</taxon>
        <taxon>Actinomycetota</taxon>
        <taxon>Actinomycetes</taxon>
        <taxon>Pseudonocardiales</taxon>
        <taxon>Pseudonocardiaceae</taxon>
        <taxon>Umezawaea</taxon>
    </lineage>
</organism>
<dbReference type="Proteomes" id="UP000239494">
    <property type="component" value="Unassembled WGS sequence"/>
</dbReference>
<dbReference type="GO" id="GO:0016747">
    <property type="term" value="F:acyltransferase activity, transferring groups other than amino-acyl groups"/>
    <property type="evidence" value="ECO:0007669"/>
    <property type="project" value="InterPro"/>
</dbReference>
<keyword evidence="5" id="KW-1185">Reference proteome</keyword>
<dbReference type="RefSeq" id="WP_106185733.1">
    <property type="nucleotide sequence ID" value="NZ_PVTF01000001.1"/>
</dbReference>
<keyword evidence="1 4" id="KW-0808">Transferase</keyword>
<dbReference type="PROSITE" id="PS51186">
    <property type="entry name" value="GNAT"/>
    <property type="match status" value="1"/>
</dbReference>
<comment type="caution">
    <text evidence="4">The sequence shown here is derived from an EMBL/GenBank/DDBJ whole genome shotgun (WGS) entry which is preliminary data.</text>
</comment>
<sequence>MDPVYEVEQRCADAWPAQVDERLGAWRLRAAGGFTGRANSALTCGDPGIPVPDALDRVKSFAHRHGIPPTAHVVRDAEHETAIAAAGWTVNQDHPGGAESGVLTGSLNGFNSPPVDGVAISDVPTPGWWELTAQPNPTPAQRHVLASGTGSGFGTITHSGKVVAAVRGAISGDLLHIARLAVHPTHRRHGLARALLANLATWATKNGATRCALQVAEHNTAAWHLYTSLGCTEHHRYRYWIPK</sequence>
<reference evidence="4 5" key="1">
    <citation type="submission" date="2018-03" db="EMBL/GenBank/DDBJ databases">
        <title>Genomic Encyclopedia of Archaeal and Bacterial Type Strains, Phase II (KMG-II): from individual species to whole genera.</title>
        <authorList>
            <person name="Goeker M."/>
        </authorList>
    </citation>
    <scope>NUCLEOTIDE SEQUENCE [LARGE SCALE GENOMIC DNA]</scope>
    <source>
        <strain evidence="4 5">DSM 44720</strain>
    </source>
</reference>
<evidence type="ECO:0000256" key="2">
    <source>
        <dbReference type="ARBA" id="ARBA00023315"/>
    </source>
</evidence>
<dbReference type="SUPFAM" id="SSF55729">
    <property type="entry name" value="Acyl-CoA N-acyltransferases (Nat)"/>
    <property type="match status" value="1"/>
</dbReference>